<dbReference type="Proteomes" id="UP000237798">
    <property type="component" value="Unassembled WGS sequence"/>
</dbReference>
<keyword evidence="5" id="KW-1185">Reference proteome</keyword>
<feature type="transmembrane region" description="Helical" evidence="2">
    <location>
        <begin position="146"/>
        <end position="166"/>
    </location>
</feature>
<reference evidence="4 5" key="1">
    <citation type="submission" date="2018-03" db="EMBL/GenBank/DDBJ databases">
        <title>Genome sequence of Clostridium luticellarii DSM 29923.</title>
        <authorList>
            <person name="Poehlein A."/>
            <person name="Daniel R."/>
        </authorList>
    </citation>
    <scope>NUCLEOTIDE SEQUENCE [LARGE SCALE GENOMIC DNA]</scope>
    <source>
        <strain evidence="4 5">DSM 29923</strain>
    </source>
</reference>
<dbReference type="EMBL" id="PVXP01000045">
    <property type="protein sequence ID" value="PRR83483.1"/>
    <property type="molecule type" value="Genomic_DNA"/>
</dbReference>
<feature type="transmembrane region" description="Helical" evidence="2">
    <location>
        <begin position="178"/>
        <end position="197"/>
    </location>
</feature>
<comment type="caution">
    <text evidence="4">The sequence shown here is derived from an EMBL/GenBank/DDBJ whole genome shotgun (WGS) entry which is preliminary data.</text>
</comment>
<protein>
    <submittedName>
        <fullName evidence="4">EamA-like transporter family protein</fullName>
    </submittedName>
</protein>
<proteinExistence type="inferred from homology"/>
<comment type="similarity">
    <text evidence="1">Belongs to the EamA transporter family.</text>
</comment>
<dbReference type="OrthoDB" id="9809509at2"/>
<dbReference type="Pfam" id="PF00892">
    <property type="entry name" value="EamA"/>
    <property type="match status" value="2"/>
</dbReference>
<evidence type="ECO:0000256" key="2">
    <source>
        <dbReference type="SAM" id="Phobius"/>
    </source>
</evidence>
<dbReference type="SUPFAM" id="SSF103481">
    <property type="entry name" value="Multidrug resistance efflux transporter EmrE"/>
    <property type="match status" value="2"/>
</dbReference>
<dbReference type="GO" id="GO:0016020">
    <property type="term" value="C:membrane"/>
    <property type="evidence" value="ECO:0007669"/>
    <property type="project" value="InterPro"/>
</dbReference>
<feature type="transmembrane region" description="Helical" evidence="2">
    <location>
        <begin position="209"/>
        <end position="230"/>
    </location>
</feature>
<name>A0A2T0BI11_9CLOT</name>
<organism evidence="4 5">
    <name type="scientific">Clostridium luticellarii</name>
    <dbReference type="NCBI Taxonomy" id="1691940"/>
    <lineage>
        <taxon>Bacteria</taxon>
        <taxon>Bacillati</taxon>
        <taxon>Bacillota</taxon>
        <taxon>Clostridia</taxon>
        <taxon>Eubacteriales</taxon>
        <taxon>Clostridiaceae</taxon>
        <taxon>Clostridium</taxon>
    </lineage>
</organism>
<dbReference type="InterPro" id="IPR037185">
    <property type="entry name" value="EmrE-like"/>
</dbReference>
<feature type="transmembrane region" description="Helical" evidence="2">
    <location>
        <begin position="267"/>
        <end position="285"/>
    </location>
</feature>
<gene>
    <name evidence="4" type="ORF">CLLU_26140</name>
</gene>
<dbReference type="AlphaFoldDB" id="A0A2T0BI11"/>
<dbReference type="InterPro" id="IPR052756">
    <property type="entry name" value="Alkyne_AA_exporter"/>
</dbReference>
<evidence type="ECO:0000313" key="4">
    <source>
        <dbReference type="EMBL" id="PRR83483.1"/>
    </source>
</evidence>
<feature type="domain" description="EamA" evidence="3">
    <location>
        <begin position="148"/>
        <end position="284"/>
    </location>
</feature>
<dbReference type="PANTHER" id="PTHR12715">
    <property type="entry name" value="TRANSPORTER, DRUG/METABOLITE EXPORTER FAMILY"/>
    <property type="match status" value="1"/>
</dbReference>
<evidence type="ECO:0000256" key="1">
    <source>
        <dbReference type="ARBA" id="ARBA00007362"/>
    </source>
</evidence>
<keyword evidence="2" id="KW-0472">Membrane</keyword>
<feature type="transmembrane region" description="Helical" evidence="2">
    <location>
        <begin position="242"/>
        <end position="261"/>
    </location>
</feature>
<sequence>MSQKLKVNMLGFFTVFLWASAFPLTKIAMIQYTPNALGFLRCTAASVFLIIIGMFNHIHKPQKKDIIWFFLSGGLGFTLYMITFNTGIQTLTSATSSIIIATTPIMTAMVASRFYGEKIKNLGWFAIASAFAGVLILLLWDGIFSINIGLIWTIGAAVVFCGYNILNRKLSSMGYTALEIVTYSMICGTILLAVFSSQGVVQMMTAGPGQILSVLYLGAIPSAMAYFLWGKAMFLAEKTSEVTNFMFVTPLLSTVLGFILLKEIPNAGTFIGGIIIIFSIILFNIKGK</sequence>
<dbReference type="InterPro" id="IPR000620">
    <property type="entry name" value="EamA_dom"/>
</dbReference>
<dbReference type="PANTHER" id="PTHR12715:SF4">
    <property type="entry name" value="EAMA DOMAIN-CONTAINING PROTEIN"/>
    <property type="match status" value="1"/>
</dbReference>
<feature type="transmembrane region" description="Helical" evidence="2">
    <location>
        <begin position="94"/>
        <end position="115"/>
    </location>
</feature>
<accession>A0A2T0BI11</accession>
<evidence type="ECO:0000259" key="3">
    <source>
        <dbReference type="Pfam" id="PF00892"/>
    </source>
</evidence>
<feature type="transmembrane region" description="Helical" evidence="2">
    <location>
        <begin position="37"/>
        <end position="55"/>
    </location>
</feature>
<feature type="transmembrane region" description="Helical" evidence="2">
    <location>
        <begin position="67"/>
        <end position="88"/>
    </location>
</feature>
<dbReference type="RefSeq" id="WP_106010211.1">
    <property type="nucleotide sequence ID" value="NZ_JALCPJ010000023.1"/>
</dbReference>
<evidence type="ECO:0000313" key="5">
    <source>
        <dbReference type="Proteomes" id="UP000237798"/>
    </source>
</evidence>
<keyword evidence="2" id="KW-0812">Transmembrane</keyword>
<feature type="transmembrane region" description="Helical" evidence="2">
    <location>
        <begin position="122"/>
        <end position="140"/>
    </location>
</feature>
<keyword evidence="2" id="KW-1133">Transmembrane helix</keyword>
<feature type="domain" description="EamA" evidence="3">
    <location>
        <begin position="8"/>
        <end position="138"/>
    </location>
</feature>